<dbReference type="Gene3D" id="3.40.50.720">
    <property type="entry name" value="NAD(P)-binding Rossmann-like Domain"/>
    <property type="match status" value="1"/>
</dbReference>
<dbReference type="InterPro" id="IPR000343">
    <property type="entry name" value="4pyrrol_synth_GluRdtase"/>
</dbReference>
<reference evidence="7" key="2">
    <citation type="submission" date="2021-04" db="EMBL/GenBank/DDBJ databases">
        <authorList>
            <person name="Gilroy R."/>
        </authorList>
    </citation>
    <scope>NUCLEOTIDE SEQUENCE</scope>
    <source>
        <strain evidence="7">2189</strain>
    </source>
</reference>
<comment type="miscellaneous">
    <text evidence="4">During catalysis, the active site Cys acts as a nucleophile attacking the alpha-carbonyl group of tRNA-bound glutamate with the formation of a thioester intermediate between enzyme and glutamate, and the concomitant release of tRNA(Glu). The thioester intermediate is finally reduced by direct hydride transfer from NADPH, to form the product GSA.</text>
</comment>
<feature type="binding site" evidence="4">
    <location>
        <begin position="96"/>
        <end position="98"/>
    </location>
    <ligand>
        <name>substrate</name>
    </ligand>
</feature>
<dbReference type="Gene3D" id="3.30.460.30">
    <property type="entry name" value="Glutamyl-tRNA reductase, N-terminal domain"/>
    <property type="match status" value="1"/>
</dbReference>
<dbReference type="InterPro" id="IPR015895">
    <property type="entry name" value="4pyrrol_synth_GluRdtase_N"/>
</dbReference>
<comment type="catalytic activity">
    <reaction evidence="4">
        <text>(S)-4-amino-5-oxopentanoate + tRNA(Glu) + NADP(+) = L-glutamyl-tRNA(Glu) + NADPH + H(+)</text>
        <dbReference type="Rhea" id="RHEA:12344"/>
        <dbReference type="Rhea" id="RHEA-COMP:9663"/>
        <dbReference type="Rhea" id="RHEA-COMP:9680"/>
        <dbReference type="ChEBI" id="CHEBI:15378"/>
        <dbReference type="ChEBI" id="CHEBI:57501"/>
        <dbReference type="ChEBI" id="CHEBI:57783"/>
        <dbReference type="ChEBI" id="CHEBI:58349"/>
        <dbReference type="ChEBI" id="CHEBI:78442"/>
        <dbReference type="ChEBI" id="CHEBI:78520"/>
        <dbReference type="EC" id="1.2.1.70"/>
    </reaction>
</comment>
<feature type="binding site" evidence="4">
    <location>
        <begin position="43"/>
        <end position="46"/>
    </location>
    <ligand>
        <name>substrate</name>
    </ligand>
</feature>
<dbReference type="InterPro" id="IPR036291">
    <property type="entry name" value="NAD(P)-bd_dom_sf"/>
</dbReference>
<evidence type="ECO:0000313" key="8">
    <source>
        <dbReference type="Proteomes" id="UP000886847"/>
    </source>
</evidence>
<keyword evidence="3 4" id="KW-0627">Porphyrin biosynthesis</keyword>
<comment type="caution">
    <text evidence="7">The sequence shown here is derived from an EMBL/GenBank/DDBJ whole genome shotgun (WGS) entry which is preliminary data.</text>
</comment>
<evidence type="ECO:0000259" key="6">
    <source>
        <dbReference type="Pfam" id="PF05201"/>
    </source>
</evidence>
<comment type="function">
    <text evidence="4">Catalyzes the NADPH-dependent reduction of glutamyl-tRNA(Glu) to glutamate 1-semialdehyde (GSA).</text>
</comment>
<feature type="binding site" evidence="4">
    <location>
        <position position="91"/>
    </location>
    <ligand>
        <name>substrate</name>
    </ligand>
</feature>
<proteinExistence type="inferred from homology"/>
<feature type="domain" description="Quinate/shikimate 5-dehydrogenase/glutamyl-tRNA reductase" evidence="5">
    <location>
        <begin position="150"/>
        <end position="275"/>
    </location>
</feature>
<dbReference type="HAMAP" id="MF_00087">
    <property type="entry name" value="Glu_tRNA_reductase"/>
    <property type="match status" value="1"/>
</dbReference>
<comment type="caution">
    <text evidence="4">Lacks conserved residue(s) required for the propagation of feature annotation.</text>
</comment>
<dbReference type="Pfam" id="PF01488">
    <property type="entry name" value="Shikimate_DH"/>
    <property type="match status" value="1"/>
</dbReference>
<evidence type="ECO:0000256" key="2">
    <source>
        <dbReference type="ARBA" id="ARBA00023002"/>
    </source>
</evidence>
<dbReference type="GO" id="GO:0019353">
    <property type="term" value="P:protoporphyrinogen IX biosynthetic process from glutamate"/>
    <property type="evidence" value="ECO:0007669"/>
    <property type="project" value="TreeGrafter"/>
</dbReference>
<comment type="pathway">
    <text evidence="4">Porphyrin-containing compound metabolism; protoporphyrin-IX biosynthesis; 5-aminolevulinate from L-glutamyl-tRNA(Glu): step 1/2.</text>
</comment>
<comment type="domain">
    <text evidence="4">Possesses an unusual extended V-shaped dimeric structure with each monomer consisting of three distinct domains arranged along a curved 'spinal' alpha-helix. The N-terminal catalytic domain specifically recognizes the glutamate moiety of the substrate. The second domain is the NADPH-binding domain, and the third C-terminal domain is responsible for dimerization.</text>
</comment>
<sequence length="346" mass="36578">MQCFYLDHERAGIAVREKYAFPAGVRAALCAALAAGGCVPLVTCNRTELYFGGSAEQARRALSAFCDPAPFTLCGEGAEHRLFLLAAGLLSMLVGEDEVLGQLRDSYEFARLRGATAGLDAAFQAALSCGKRVRAETGISSFACSVATLAANAVFSFGAKQVLMVGATGKIGGAVLKNLLSAGVLVTATARSHDFSAQAEGVLSVPYAERYARLRQADCVVCCTASPHLVLGLDGLKAAFADGKPRLLIDLAVPPDIDPRAANLAGVRLIDIDGFRAAAAENNQKKREAAVRAAALAEECLLDYRAGEACRRLADRLAAHPDREALYCLRKCDPAAFLRAAEEYFK</sequence>
<comment type="similarity">
    <text evidence="4">Belongs to the glutamyl-tRNA reductase family.</text>
</comment>
<name>A0A9D1W2F5_9FIRM</name>
<evidence type="ECO:0000259" key="5">
    <source>
        <dbReference type="Pfam" id="PF01488"/>
    </source>
</evidence>
<feature type="binding site" evidence="4">
    <location>
        <begin position="167"/>
        <end position="172"/>
    </location>
    <ligand>
        <name>NADP(+)</name>
        <dbReference type="ChEBI" id="CHEBI:58349"/>
    </ligand>
</feature>
<accession>A0A9D1W2F5</accession>
<feature type="active site" description="Nucleophile" evidence="4">
    <location>
        <position position="44"/>
    </location>
</feature>
<feature type="domain" description="Glutamyl-tRNA reductase N-terminal" evidence="6">
    <location>
        <begin position="6"/>
        <end position="137"/>
    </location>
</feature>
<protein>
    <recommendedName>
        <fullName evidence="4">Glutamyl-tRNA reductase</fullName>
        <shortName evidence="4">GluTR</shortName>
        <ecNumber evidence="4">1.2.1.70</ecNumber>
    </recommendedName>
</protein>
<feature type="binding site" evidence="4">
    <location>
        <position position="102"/>
    </location>
    <ligand>
        <name>substrate</name>
    </ligand>
</feature>
<dbReference type="GO" id="GO:0008883">
    <property type="term" value="F:glutamyl-tRNA reductase activity"/>
    <property type="evidence" value="ECO:0007669"/>
    <property type="project" value="UniProtKB-UniRule"/>
</dbReference>
<dbReference type="InterPro" id="IPR036343">
    <property type="entry name" value="GluRdtase_N_sf"/>
</dbReference>
<comment type="subunit">
    <text evidence="4">Homodimer.</text>
</comment>
<dbReference type="SUPFAM" id="SSF51735">
    <property type="entry name" value="NAD(P)-binding Rossmann-fold domains"/>
    <property type="match status" value="1"/>
</dbReference>
<dbReference type="PANTHER" id="PTHR43013">
    <property type="entry name" value="GLUTAMYL-TRNA REDUCTASE"/>
    <property type="match status" value="1"/>
</dbReference>
<dbReference type="SUPFAM" id="SSF69742">
    <property type="entry name" value="Glutamyl tRNA-reductase catalytic, N-terminal domain"/>
    <property type="match status" value="1"/>
</dbReference>
<gene>
    <name evidence="4" type="primary">hemA</name>
    <name evidence="7" type="ORF">H9851_05030</name>
</gene>
<dbReference type="GO" id="GO:0050661">
    <property type="term" value="F:NADP binding"/>
    <property type="evidence" value="ECO:0007669"/>
    <property type="project" value="InterPro"/>
</dbReference>
<evidence type="ECO:0000256" key="1">
    <source>
        <dbReference type="ARBA" id="ARBA00022857"/>
    </source>
</evidence>
<organism evidence="7 8">
    <name type="scientific">Candidatus Borkfalkia faecavium</name>
    <dbReference type="NCBI Taxonomy" id="2838508"/>
    <lineage>
        <taxon>Bacteria</taxon>
        <taxon>Bacillati</taxon>
        <taxon>Bacillota</taxon>
        <taxon>Clostridia</taxon>
        <taxon>Christensenellales</taxon>
        <taxon>Christensenellaceae</taxon>
        <taxon>Candidatus Borkfalkia</taxon>
    </lineage>
</organism>
<dbReference type="EMBL" id="DXEW01000025">
    <property type="protein sequence ID" value="HIX50627.1"/>
    <property type="molecule type" value="Genomic_DNA"/>
</dbReference>
<reference evidence="7" key="1">
    <citation type="journal article" date="2021" name="PeerJ">
        <title>Extensive microbial diversity within the chicken gut microbiome revealed by metagenomics and culture.</title>
        <authorList>
            <person name="Gilroy R."/>
            <person name="Ravi A."/>
            <person name="Getino M."/>
            <person name="Pursley I."/>
            <person name="Horton D.L."/>
            <person name="Alikhan N.F."/>
            <person name="Baker D."/>
            <person name="Gharbi K."/>
            <person name="Hall N."/>
            <person name="Watson M."/>
            <person name="Adriaenssens E.M."/>
            <person name="Foster-Nyarko E."/>
            <person name="Jarju S."/>
            <person name="Secka A."/>
            <person name="Antonio M."/>
            <person name="Oren A."/>
            <person name="Chaudhuri R.R."/>
            <person name="La Ragione R."/>
            <person name="Hildebrand F."/>
            <person name="Pallen M.J."/>
        </authorList>
    </citation>
    <scope>NUCLEOTIDE SEQUENCE</scope>
    <source>
        <strain evidence="7">2189</strain>
    </source>
</reference>
<keyword evidence="2 4" id="KW-0560">Oxidoreductase</keyword>
<dbReference type="EC" id="1.2.1.70" evidence="4"/>
<dbReference type="InterPro" id="IPR006151">
    <property type="entry name" value="Shikm_DH/Glu-tRNA_Rdtase"/>
</dbReference>
<evidence type="ECO:0000256" key="4">
    <source>
        <dbReference type="HAMAP-Rule" id="MF_00087"/>
    </source>
</evidence>
<dbReference type="AlphaFoldDB" id="A0A9D1W2F5"/>
<dbReference type="Pfam" id="PF05201">
    <property type="entry name" value="GlutR_N"/>
    <property type="match status" value="1"/>
</dbReference>
<dbReference type="PANTHER" id="PTHR43013:SF1">
    <property type="entry name" value="GLUTAMYL-TRNA REDUCTASE"/>
    <property type="match status" value="1"/>
</dbReference>
<dbReference type="Proteomes" id="UP000886847">
    <property type="component" value="Unassembled WGS sequence"/>
</dbReference>
<keyword evidence="1 4" id="KW-0521">NADP</keyword>
<evidence type="ECO:0000256" key="3">
    <source>
        <dbReference type="ARBA" id="ARBA00023244"/>
    </source>
</evidence>
<evidence type="ECO:0000313" key="7">
    <source>
        <dbReference type="EMBL" id="HIX50627.1"/>
    </source>
</evidence>